<proteinExistence type="predicted"/>
<feature type="compositionally biased region" description="Low complexity" evidence="1">
    <location>
        <begin position="336"/>
        <end position="356"/>
    </location>
</feature>
<dbReference type="EMBL" id="ANFO01000714">
    <property type="protein sequence ID" value="KGQ07231.1"/>
    <property type="molecule type" value="Genomic_DNA"/>
</dbReference>
<feature type="compositionally biased region" description="Polar residues" evidence="1">
    <location>
        <begin position="270"/>
        <end position="283"/>
    </location>
</feature>
<dbReference type="Proteomes" id="UP000030106">
    <property type="component" value="Unassembled WGS sequence"/>
</dbReference>
<feature type="region of interest" description="Disordered" evidence="1">
    <location>
        <begin position="314"/>
        <end position="427"/>
    </location>
</feature>
<dbReference type="HOGENOM" id="CLU_650474_0_0_1"/>
<sequence>MANATSSSPTGTLLLHLHAVRTSSFPTFITLTRRHLALLSKSQASVIMSRTMDRRSKLAEIKLVSKFHPVANYSYPSPMSPTSPTINRFDRCSVGSEGSTPGLIDDRTDSEVSQEDDYQHIAHATELWDSFWQAGGEWRLEDAKLELAHPAKDEYRPRTSSHHSRQPSQKSVEPRTPSWPLPLSTANTPHKPATKYSAFPSLRPVPLTSALAPAPLCPKSPGTSTMTAPCIPPPRPRRPEALLTPCLRQPGQTTVILPSTAKVMQPCTYTRPKTSSGTAQAPQKSMVGHSRNHSTIVGIQDVASRSSQNLTRAPFTHEFQHGPRNSKSTTYLSAARQQQRQEQLQQLQQEQQQRQQQQREEPQSVFEEDSDCEASGAKSFFRFHRRSGSDKSHKASAAAQEAASLHKRRNRADTIAVSPMTNPPTLERERKVDVFGRILGRRSR</sequence>
<gene>
    <name evidence="2" type="ORF">BBAD15_g7452</name>
</gene>
<dbReference type="eggNOG" id="ENOG502T3XP">
    <property type="taxonomic scope" value="Eukaryota"/>
</dbReference>
<name>A0A0A2VH98_BEABA</name>
<accession>A0A0A2VH98</accession>
<feature type="region of interest" description="Disordered" evidence="1">
    <location>
        <begin position="270"/>
        <end position="292"/>
    </location>
</feature>
<evidence type="ECO:0000313" key="3">
    <source>
        <dbReference type="Proteomes" id="UP000030106"/>
    </source>
</evidence>
<dbReference type="AlphaFoldDB" id="A0A0A2VH98"/>
<reference evidence="2 3" key="1">
    <citation type="submission" date="2012-10" db="EMBL/GenBank/DDBJ databases">
        <title>Genome sequencing and analysis of entomopathogenic fungi Beauveria bassiana D1-5.</title>
        <authorList>
            <person name="Li Q."/>
            <person name="Wang L."/>
            <person name="Zhang Z."/>
            <person name="Wang Q."/>
            <person name="Ren J."/>
            <person name="Wang M."/>
            <person name="Xu W."/>
            <person name="Wang J."/>
            <person name="Lu Y."/>
            <person name="Du Q."/>
            <person name="Sun Z."/>
        </authorList>
    </citation>
    <scope>NUCLEOTIDE SEQUENCE [LARGE SCALE GENOMIC DNA]</scope>
    <source>
        <strain evidence="2 3">D1-5</strain>
    </source>
</reference>
<feature type="compositionally biased region" description="Polar residues" evidence="1">
    <location>
        <begin position="323"/>
        <end position="332"/>
    </location>
</feature>
<organism evidence="2 3">
    <name type="scientific">Beauveria bassiana D1-5</name>
    <dbReference type="NCBI Taxonomy" id="1245745"/>
    <lineage>
        <taxon>Eukaryota</taxon>
        <taxon>Fungi</taxon>
        <taxon>Dikarya</taxon>
        <taxon>Ascomycota</taxon>
        <taxon>Pezizomycotina</taxon>
        <taxon>Sordariomycetes</taxon>
        <taxon>Hypocreomycetidae</taxon>
        <taxon>Hypocreales</taxon>
        <taxon>Cordycipitaceae</taxon>
        <taxon>Beauveria</taxon>
    </lineage>
</organism>
<comment type="caution">
    <text evidence="2">The sequence shown here is derived from an EMBL/GenBank/DDBJ whole genome shotgun (WGS) entry which is preliminary data.</text>
</comment>
<feature type="region of interest" description="Disordered" evidence="1">
    <location>
        <begin position="153"/>
        <end position="190"/>
    </location>
</feature>
<dbReference type="OrthoDB" id="4775454at2759"/>
<dbReference type="STRING" id="1245745.A0A0A2VH98"/>
<protein>
    <submittedName>
        <fullName evidence="2">Uncharacterized protein</fullName>
    </submittedName>
</protein>
<evidence type="ECO:0000313" key="2">
    <source>
        <dbReference type="EMBL" id="KGQ07231.1"/>
    </source>
</evidence>
<evidence type="ECO:0000256" key="1">
    <source>
        <dbReference type="SAM" id="MobiDB-lite"/>
    </source>
</evidence>